<dbReference type="PROSITE" id="PS00136">
    <property type="entry name" value="SUBTILASE_ASP"/>
    <property type="match status" value="1"/>
</dbReference>
<dbReference type="InterPro" id="IPR010259">
    <property type="entry name" value="S8pro/Inhibitor_I9"/>
</dbReference>
<dbReference type="InterPro" id="IPR037045">
    <property type="entry name" value="S8pro/Inhibitor_I9_sf"/>
</dbReference>
<dbReference type="PRINTS" id="PR00723">
    <property type="entry name" value="SUBTILISIN"/>
</dbReference>
<dbReference type="InterPro" id="IPR015500">
    <property type="entry name" value="Peptidase_S8_subtilisin-rel"/>
</dbReference>
<dbReference type="InterPro" id="IPR000209">
    <property type="entry name" value="Peptidase_S8/S53_dom"/>
</dbReference>
<dbReference type="STRING" id="1432307.W9CD11"/>
<evidence type="ECO:0000259" key="9">
    <source>
        <dbReference type="Pfam" id="PF00082"/>
    </source>
</evidence>
<dbReference type="GO" id="GO:0004252">
    <property type="term" value="F:serine-type endopeptidase activity"/>
    <property type="evidence" value="ECO:0007669"/>
    <property type="project" value="UniProtKB-UniRule"/>
</dbReference>
<dbReference type="Proteomes" id="UP000019487">
    <property type="component" value="Unassembled WGS sequence"/>
</dbReference>
<evidence type="ECO:0000256" key="3">
    <source>
        <dbReference type="ARBA" id="ARBA00022729"/>
    </source>
</evidence>
<reference evidence="11 12" key="1">
    <citation type="journal article" date="2014" name="Genome Announc.">
        <title>Draft genome sequence of Sclerotinia borealis, a psychrophilic plant pathogenic fungus.</title>
        <authorList>
            <person name="Mardanov A.V."/>
            <person name="Beletsky A.V."/>
            <person name="Kadnikov V.V."/>
            <person name="Ignatov A.N."/>
            <person name="Ravin N.V."/>
        </authorList>
    </citation>
    <scope>NUCLEOTIDE SEQUENCE [LARGE SCALE GENOMIC DNA]</scope>
    <source>
        <strain evidence="12">F-4157</strain>
    </source>
</reference>
<dbReference type="GO" id="GO:0005576">
    <property type="term" value="C:extracellular region"/>
    <property type="evidence" value="ECO:0007669"/>
    <property type="project" value="UniProtKB-ARBA"/>
</dbReference>
<dbReference type="InterPro" id="IPR022398">
    <property type="entry name" value="Peptidase_S8_His-AS"/>
</dbReference>
<organism evidence="11 12">
    <name type="scientific">Sclerotinia borealis (strain F-4128)</name>
    <dbReference type="NCBI Taxonomy" id="1432307"/>
    <lineage>
        <taxon>Eukaryota</taxon>
        <taxon>Fungi</taxon>
        <taxon>Dikarya</taxon>
        <taxon>Ascomycota</taxon>
        <taxon>Pezizomycotina</taxon>
        <taxon>Leotiomycetes</taxon>
        <taxon>Helotiales</taxon>
        <taxon>Sclerotiniaceae</taxon>
        <taxon>Sclerotinia</taxon>
    </lineage>
</organism>
<comment type="caution">
    <text evidence="11">The sequence shown here is derived from an EMBL/GenBank/DDBJ whole genome shotgun (WGS) entry which is preliminary data.</text>
</comment>
<feature type="domain" description="Inhibitor I9" evidence="10">
    <location>
        <begin position="45"/>
        <end position="118"/>
    </location>
</feature>
<dbReference type="SUPFAM" id="SSF54897">
    <property type="entry name" value="Protease propeptides/inhibitors"/>
    <property type="match status" value="1"/>
</dbReference>
<dbReference type="CDD" id="cd04077">
    <property type="entry name" value="Peptidases_S8_PCSK9_ProteinaseK_like"/>
    <property type="match status" value="1"/>
</dbReference>
<dbReference type="Gene3D" id="3.40.50.200">
    <property type="entry name" value="Peptidase S8/S53 domain"/>
    <property type="match status" value="1"/>
</dbReference>
<dbReference type="InterPro" id="IPR034193">
    <property type="entry name" value="PCSK9_ProteinaseK-like"/>
</dbReference>
<dbReference type="PROSITE" id="PS00137">
    <property type="entry name" value="SUBTILASE_HIS"/>
    <property type="match status" value="1"/>
</dbReference>
<feature type="domain" description="Peptidase S8/S53" evidence="9">
    <location>
        <begin position="152"/>
        <end position="376"/>
    </location>
</feature>
<dbReference type="FunFam" id="3.40.50.200:FF:000014">
    <property type="entry name" value="Proteinase K"/>
    <property type="match status" value="1"/>
</dbReference>
<dbReference type="PANTHER" id="PTHR43806">
    <property type="entry name" value="PEPTIDASE S8"/>
    <property type="match status" value="1"/>
</dbReference>
<dbReference type="InterPro" id="IPR023827">
    <property type="entry name" value="Peptidase_S8_Asp-AS"/>
</dbReference>
<evidence type="ECO:0000313" key="11">
    <source>
        <dbReference type="EMBL" id="ESZ93713.1"/>
    </source>
</evidence>
<accession>W9CD11</accession>
<dbReference type="Pfam" id="PF05922">
    <property type="entry name" value="Inhibitor_I9"/>
    <property type="match status" value="1"/>
</dbReference>
<dbReference type="HOGENOM" id="CLU_011263_1_4_1"/>
<dbReference type="SUPFAM" id="SSF52743">
    <property type="entry name" value="Subtilisin-like"/>
    <property type="match status" value="1"/>
</dbReference>
<evidence type="ECO:0000259" key="10">
    <source>
        <dbReference type="Pfam" id="PF05922"/>
    </source>
</evidence>
<evidence type="ECO:0000313" key="12">
    <source>
        <dbReference type="Proteomes" id="UP000019487"/>
    </source>
</evidence>
<feature type="active site" description="Charge relay system" evidence="6">
    <location>
        <position position="161"/>
    </location>
</feature>
<keyword evidence="4 6" id="KW-0378">Hydrolase</keyword>
<evidence type="ECO:0000256" key="6">
    <source>
        <dbReference type="PROSITE-ProRule" id="PRU01240"/>
    </source>
</evidence>
<sequence length="401" mass="40049">MASYLTVLTALAAVFAPVFAAPAALPHPKIKTPTTDAKQIIADSYIVVYNTDITAEVTASHVDFVNAIVAKRDNAVSVGATYKIQDFSGYQISADSASIVEIANQPEVAYIEKDQKVYASSLTTQSGSTWGLGRLSHHAKSTTSYVYDSTAGSGVTVYVVDTGVYAAHSQFGGRASMGANFVSGSANTDENGHGTHCAGTIGGSTYGVAKAAKIVGVKVLDASGSGTNAGVISGIQWVATNGGSKSVLSMSLGGGLSAALNSAVTSTVASGVTVVVAAGNDNTNAANTSPASTPNAITVGAIDSTDARASFSNYGAVLDIFAPGVNVLSSWIGSTSATNTISGTSMATPHVAGLSAYLIAFEGLSTPAAVVARLKALANSGLITSPGSGSPNLIAYNGNGA</sequence>
<dbReference type="InterPro" id="IPR023828">
    <property type="entry name" value="Peptidase_S8_Ser-AS"/>
</dbReference>
<gene>
    <name evidence="11" type="ORF">SBOR_5898</name>
</gene>
<dbReference type="PANTHER" id="PTHR43806:SF11">
    <property type="entry name" value="CEREVISIN-RELATED"/>
    <property type="match status" value="1"/>
</dbReference>
<keyword evidence="12" id="KW-1185">Reference proteome</keyword>
<evidence type="ECO:0000256" key="5">
    <source>
        <dbReference type="ARBA" id="ARBA00022825"/>
    </source>
</evidence>
<dbReference type="Gene3D" id="3.30.70.80">
    <property type="entry name" value="Peptidase S8 propeptide/proteinase inhibitor I9"/>
    <property type="match status" value="1"/>
</dbReference>
<keyword evidence="5 6" id="KW-0720">Serine protease</keyword>
<dbReference type="OrthoDB" id="206201at2759"/>
<evidence type="ECO:0000256" key="2">
    <source>
        <dbReference type="ARBA" id="ARBA00022670"/>
    </source>
</evidence>
<keyword evidence="3 8" id="KW-0732">Signal</keyword>
<dbReference type="PROSITE" id="PS00138">
    <property type="entry name" value="SUBTILASE_SER"/>
    <property type="match status" value="1"/>
</dbReference>
<evidence type="ECO:0000256" key="7">
    <source>
        <dbReference type="RuleBase" id="RU003355"/>
    </source>
</evidence>
<keyword evidence="2 6" id="KW-0645">Protease</keyword>
<dbReference type="GO" id="GO:0006508">
    <property type="term" value="P:proteolysis"/>
    <property type="evidence" value="ECO:0007669"/>
    <property type="project" value="UniProtKB-KW"/>
</dbReference>
<evidence type="ECO:0000256" key="4">
    <source>
        <dbReference type="ARBA" id="ARBA00022801"/>
    </source>
</evidence>
<dbReference type="PROSITE" id="PS51892">
    <property type="entry name" value="SUBTILASE"/>
    <property type="match status" value="1"/>
</dbReference>
<proteinExistence type="inferred from homology"/>
<feature type="active site" description="Charge relay system" evidence="6">
    <location>
        <position position="345"/>
    </location>
</feature>
<dbReference type="AlphaFoldDB" id="W9CD11"/>
<evidence type="ECO:0000256" key="1">
    <source>
        <dbReference type="ARBA" id="ARBA00011073"/>
    </source>
</evidence>
<dbReference type="EMBL" id="AYSA01000294">
    <property type="protein sequence ID" value="ESZ93713.1"/>
    <property type="molecule type" value="Genomic_DNA"/>
</dbReference>
<dbReference type="InterPro" id="IPR050131">
    <property type="entry name" value="Peptidase_S8_subtilisin-like"/>
</dbReference>
<dbReference type="InterPro" id="IPR036852">
    <property type="entry name" value="Peptidase_S8/S53_dom_sf"/>
</dbReference>
<dbReference type="Pfam" id="PF00082">
    <property type="entry name" value="Peptidase_S8"/>
    <property type="match status" value="1"/>
</dbReference>
<evidence type="ECO:0000256" key="8">
    <source>
        <dbReference type="SAM" id="SignalP"/>
    </source>
</evidence>
<comment type="similarity">
    <text evidence="1 6 7">Belongs to the peptidase S8 family.</text>
</comment>
<feature type="signal peptide" evidence="8">
    <location>
        <begin position="1"/>
        <end position="20"/>
    </location>
</feature>
<name>W9CD11_SCLBF</name>
<feature type="active site" description="Charge relay system" evidence="6">
    <location>
        <position position="193"/>
    </location>
</feature>
<feature type="chain" id="PRO_5004918323" evidence="8">
    <location>
        <begin position="21"/>
        <end position="401"/>
    </location>
</feature>
<protein>
    <submittedName>
        <fullName evidence="11">Uncharacterized protein</fullName>
    </submittedName>
</protein>